<evidence type="ECO:0000256" key="1">
    <source>
        <dbReference type="SAM" id="Phobius"/>
    </source>
</evidence>
<organism evidence="2 3">
    <name type="scientific">Limosilactobacillus coleohominis 101-4-CHN</name>
    <dbReference type="NCBI Taxonomy" id="575594"/>
    <lineage>
        <taxon>Bacteria</taxon>
        <taxon>Bacillati</taxon>
        <taxon>Bacillota</taxon>
        <taxon>Bacilli</taxon>
        <taxon>Lactobacillales</taxon>
        <taxon>Lactobacillaceae</taxon>
        <taxon>Limosilactobacillus</taxon>
    </lineage>
</organism>
<evidence type="ECO:0008006" key="4">
    <source>
        <dbReference type="Google" id="ProtNLM"/>
    </source>
</evidence>
<reference evidence="2 3" key="1">
    <citation type="submission" date="2009-06" db="EMBL/GenBank/DDBJ databases">
        <title>The Genome Sequence of Lactobacillus coleohominis strain 101-4-CHN.</title>
        <authorList>
            <consortium name="The Broad Institute Genome Sequencing Platform"/>
            <person name="Ward D."/>
            <person name="Young S.K."/>
            <person name="Zeng Q."/>
            <person name="Koehrsen M."/>
            <person name="Alvarado L."/>
            <person name="Berlin A."/>
            <person name="Borenstein D."/>
            <person name="Chen Z."/>
            <person name="Engels R."/>
            <person name="Freedman E."/>
            <person name="Gellesch M."/>
            <person name="Goldberg J."/>
            <person name="Griggs A."/>
            <person name="Gujja S."/>
            <person name="Heiman D."/>
            <person name="Hepburn T."/>
            <person name="Howarth C."/>
            <person name="Jen D."/>
            <person name="Larson L."/>
            <person name="Lewis B."/>
            <person name="Mehta T."/>
            <person name="Park D."/>
            <person name="Pearson M."/>
            <person name="Roberts A."/>
            <person name="Saif S."/>
            <person name="Shea T."/>
            <person name="Shenoy N."/>
            <person name="Sisk P."/>
            <person name="Stolte C."/>
            <person name="Sykes S."/>
            <person name="Walk T."/>
            <person name="White J."/>
            <person name="Yandava C."/>
            <person name="Liu Y."/>
            <person name="Xu Q."/>
            <person name="Lander E."/>
            <person name="Nusbaum C."/>
            <person name="Galagan J."/>
            <person name="Birren B."/>
        </authorList>
    </citation>
    <scope>NUCLEOTIDE SEQUENCE [LARGE SCALE GENOMIC DNA]</scope>
    <source>
        <strain evidence="2 3">101-4-CHN</strain>
    </source>
</reference>
<dbReference type="Proteomes" id="UP000003987">
    <property type="component" value="Unassembled WGS sequence"/>
</dbReference>
<evidence type="ECO:0000313" key="3">
    <source>
        <dbReference type="Proteomes" id="UP000003987"/>
    </source>
</evidence>
<feature type="transmembrane region" description="Helical" evidence="1">
    <location>
        <begin position="20"/>
        <end position="44"/>
    </location>
</feature>
<feature type="transmembrane region" description="Helical" evidence="1">
    <location>
        <begin position="72"/>
        <end position="98"/>
    </location>
</feature>
<keyword evidence="3" id="KW-1185">Reference proteome</keyword>
<dbReference type="AlphaFoldDB" id="C7XU61"/>
<feature type="transmembrane region" description="Helical" evidence="1">
    <location>
        <begin position="104"/>
        <end position="125"/>
    </location>
</feature>
<protein>
    <recommendedName>
        <fullName evidence="4">DUF1634 domain-containing protein</fullName>
    </recommendedName>
</protein>
<dbReference type="eggNOG" id="COG4272">
    <property type="taxonomic scope" value="Bacteria"/>
</dbReference>
<keyword evidence="1" id="KW-0812">Transmembrane</keyword>
<proteinExistence type="predicted"/>
<gene>
    <name evidence="2" type="ORF">HMPREF0501_00227</name>
</gene>
<accession>C7XU61</accession>
<keyword evidence="1" id="KW-0472">Membrane</keyword>
<dbReference type="Pfam" id="PF07843">
    <property type="entry name" value="DUF1634"/>
    <property type="match status" value="1"/>
</dbReference>
<keyword evidence="1" id="KW-1133">Transmembrane helix</keyword>
<dbReference type="InterPro" id="IPR012861">
    <property type="entry name" value="DUF1634"/>
</dbReference>
<sequence length="127" mass="13759">MASKESSATRSEMAKVENVIGIIMQIGVLVSALVIVIGLLMFFITGQSGYAGTTFPHSFSTIGQGIIALKPYAIIMLGLFMLILTPALRVLVSIYAFAVMKDHLYVWITTIVMIILIIAMVIGMYGI</sequence>
<dbReference type="EMBL" id="GG698802">
    <property type="protein sequence ID" value="EEU30822.1"/>
    <property type="molecule type" value="Genomic_DNA"/>
</dbReference>
<dbReference type="RefSeq" id="WP_006915973.1">
    <property type="nucleotide sequence ID" value="NZ_GG698802.1"/>
</dbReference>
<dbReference type="HOGENOM" id="CLU_140339_2_0_9"/>
<evidence type="ECO:0000313" key="2">
    <source>
        <dbReference type="EMBL" id="EEU30822.1"/>
    </source>
</evidence>
<dbReference type="STRING" id="575594.HMPREF0501_00227"/>
<name>C7XU61_9LACO</name>
<dbReference type="OrthoDB" id="1682804at2"/>